<feature type="transmembrane region" description="Helical" evidence="1">
    <location>
        <begin position="108"/>
        <end position="126"/>
    </location>
</feature>
<sequence length="174" mass="18671">MSTVDATERTATTTTPAAYVWAGLRIALGWVFLWAFLDKTFGLGFATEREAAWLEGGSPTEGFLAFGTKGPFADFYQGMAGAAFADWLFMIGLLGIGLALILGIGMRIAAVTGALLLVLMWTAALWPENNPFMDDHLVYAGLLVGLALAHAEDTLGFGRTWGGLPIVKKNPWLK</sequence>
<evidence type="ECO:0000313" key="3">
    <source>
        <dbReference type="Proteomes" id="UP000305792"/>
    </source>
</evidence>
<feature type="transmembrane region" description="Helical" evidence="1">
    <location>
        <begin position="79"/>
        <end position="101"/>
    </location>
</feature>
<accession>A0A4S8PHC4</accession>
<protein>
    <submittedName>
        <fullName evidence="2">DoxX family membrane protein</fullName>
    </submittedName>
</protein>
<reference evidence="2 3" key="1">
    <citation type="journal article" date="2018" name="Int. J. Syst. Evol. Microbiol.">
        <title>Glycomyces paridis sp. nov., isolated from the medicinal plant Paris polyphylla.</title>
        <authorList>
            <person name="Fang X.M."/>
            <person name="Bai J.L."/>
            <person name="Su J."/>
            <person name="Zhao L.L."/>
            <person name="Liu H.Y."/>
            <person name="Ma B.P."/>
            <person name="Zhang Y.Q."/>
            <person name="Yu L.Y."/>
        </authorList>
    </citation>
    <scope>NUCLEOTIDE SEQUENCE [LARGE SCALE GENOMIC DNA]</scope>
    <source>
        <strain evidence="2 3">CPCC 204357</strain>
    </source>
</reference>
<keyword evidence="1" id="KW-0812">Transmembrane</keyword>
<evidence type="ECO:0000313" key="2">
    <source>
        <dbReference type="EMBL" id="THV29015.1"/>
    </source>
</evidence>
<dbReference type="EMBL" id="STGX01000006">
    <property type="protein sequence ID" value="THV29015.1"/>
    <property type="molecule type" value="Genomic_DNA"/>
</dbReference>
<name>A0A4S8PHC4_9ACTN</name>
<gene>
    <name evidence="2" type="ORF">E9998_09705</name>
</gene>
<dbReference type="RefSeq" id="WP_136529509.1">
    <property type="nucleotide sequence ID" value="NZ_STGX01000006.1"/>
</dbReference>
<keyword evidence="1" id="KW-0472">Membrane</keyword>
<feature type="transmembrane region" description="Helical" evidence="1">
    <location>
        <begin position="18"/>
        <end position="37"/>
    </location>
</feature>
<comment type="caution">
    <text evidence="2">The sequence shown here is derived from an EMBL/GenBank/DDBJ whole genome shotgun (WGS) entry which is preliminary data.</text>
</comment>
<dbReference type="Proteomes" id="UP000305792">
    <property type="component" value="Unassembled WGS sequence"/>
</dbReference>
<organism evidence="2 3">
    <name type="scientific">Glycomyces paridis</name>
    <dbReference type="NCBI Taxonomy" id="2126555"/>
    <lineage>
        <taxon>Bacteria</taxon>
        <taxon>Bacillati</taxon>
        <taxon>Actinomycetota</taxon>
        <taxon>Actinomycetes</taxon>
        <taxon>Glycomycetales</taxon>
        <taxon>Glycomycetaceae</taxon>
        <taxon>Glycomyces</taxon>
    </lineage>
</organism>
<keyword evidence="1" id="KW-1133">Transmembrane helix</keyword>
<evidence type="ECO:0000256" key="1">
    <source>
        <dbReference type="SAM" id="Phobius"/>
    </source>
</evidence>
<keyword evidence="3" id="KW-1185">Reference proteome</keyword>
<proteinExistence type="predicted"/>
<dbReference type="AlphaFoldDB" id="A0A4S8PHC4"/>
<dbReference type="OrthoDB" id="3253635at2"/>